<sequence length="314" mass="33953">MAAHAGTNIAPSGSKIPITGSDPMTVTLGLVIAFHSVQCSVVIPYEFYGQGPYGVPDEFTRFGNRSSTLEGDPNSFTDYQSRYGVHLTIGTPPQDVWLLPQFYDSEKYVNDLKICVPTPPRSSPEPVQYCESGYGGLHSASTLGLGFGSTFINTFFPGHEQIGIYFTSGNSSYGNPPPMFPLRPTIVYEMDVGGFNMSRSTGPKLTSKIGPPNPISNTTNPFVLTVTDVRIGNISLPGSDEPYLATVDLSASTFDSFPDAVYNCFAESTRGSDLAAKSFNCSGRAYVYSLLPKDPKDMWNVTLTFSNGYNLTLP</sequence>
<gene>
    <name evidence="1" type="ORF">H072_9660</name>
</gene>
<reference evidence="1 2" key="1">
    <citation type="journal article" date="2013" name="PLoS Genet.">
        <title>Genomic mechanisms accounting for the adaptation to parasitism in nematode-trapping fungi.</title>
        <authorList>
            <person name="Meerupati T."/>
            <person name="Andersson K.M."/>
            <person name="Friman E."/>
            <person name="Kumar D."/>
            <person name="Tunlid A."/>
            <person name="Ahren D."/>
        </authorList>
    </citation>
    <scope>NUCLEOTIDE SEQUENCE [LARGE SCALE GENOMIC DNA]</scope>
    <source>
        <strain evidence="1 2">CBS 200.50</strain>
    </source>
</reference>
<evidence type="ECO:0008006" key="3">
    <source>
        <dbReference type="Google" id="ProtNLM"/>
    </source>
</evidence>
<dbReference type="SUPFAM" id="SSF50630">
    <property type="entry name" value="Acid proteases"/>
    <property type="match status" value="1"/>
</dbReference>
<proteinExistence type="predicted"/>
<keyword evidence="2" id="KW-1185">Reference proteome</keyword>
<dbReference type="EMBL" id="AQGS01000823">
    <property type="protein sequence ID" value="EPS36766.1"/>
    <property type="molecule type" value="Genomic_DNA"/>
</dbReference>
<organism evidence="1 2">
    <name type="scientific">Dactylellina haptotyla (strain CBS 200.50)</name>
    <name type="common">Nematode-trapping fungus</name>
    <name type="synonym">Monacrosporium haptotylum</name>
    <dbReference type="NCBI Taxonomy" id="1284197"/>
    <lineage>
        <taxon>Eukaryota</taxon>
        <taxon>Fungi</taxon>
        <taxon>Dikarya</taxon>
        <taxon>Ascomycota</taxon>
        <taxon>Pezizomycotina</taxon>
        <taxon>Orbiliomycetes</taxon>
        <taxon>Orbiliales</taxon>
        <taxon>Orbiliaceae</taxon>
        <taxon>Dactylellina</taxon>
    </lineage>
</organism>
<accession>S8A6M0</accession>
<protein>
    <recommendedName>
        <fullName evidence="3">Peptidase A1 domain-containing protein</fullName>
    </recommendedName>
</protein>
<dbReference type="OMA" id="PWDESIA"/>
<comment type="caution">
    <text evidence="1">The sequence shown here is derived from an EMBL/GenBank/DDBJ whole genome shotgun (WGS) entry which is preliminary data.</text>
</comment>
<reference evidence="2" key="2">
    <citation type="submission" date="2013-04" db="EMBL/GenBank/DDBJ databases">
        <title>Genomic mechanisms accounting for the adaptation to parasitism in nematode-trapping fungi.</title>
        <authorList>
            <person name="Ahren D.G."/>
        </authorList>
    </citation>
    <scope>NUCLEOTIDE SEQUENCE [LARGE SCALE GENOMIC DNA]</scope>
    <source>
        <strain evidence="2">CBS 200.50</strain>
    </source>
</reference>
<dbReference type="AlphaFoldDB" id="S8A6M0"/>
<dbReference type="HOGENOM" id="CLU_885728_0_0_1"/>
<name>S8A6M0_DACHA</name>
<evidence type="ECO:0000313" key="1">
    <source>
        <dbReference type="EMBL" id="EPS36766.1"/>
    </source>
</evidence>
<evidence type="ECO:0000313" key="2">
    <source>
        <dbReference type="Proteomes" id="UP000015100"/>
    </source>
</evidence>
<dbReference type="InterPro" id="IPR021109">
    <property type="entry name" value="Peptidase_aspartic_dom_sf"/>
</dbReference>
<dbReference type="Proteomes" id="UP000015100">
    <property type="component" value="Unassembled WGS sequence"/>
</dbReference>
<dbReference type="OrthoDB" id="5361565at2759"/>